<evidence type="ECO:0000313" key="2">
    <source>
        <dbReference type="EMBL" id="CAD7231904.1"/>
    </source>
</evidence>
<feature type="compositionally biased region" description="Basic and acidic residues" evidence="1">
    <location>
        <begin position="466"/>
        <end position="479"/>
    </location>
</feature>
<evidence type="ECO:0000256" key="1">
    <source>
        <dbReference type="SAM" id="MobiDB-lite"/>
    </source>
</evidence>
<dbReference type="PANTHER" id="PTHR21552">
    <property type="entry name" value="ADULT RETINA PROTEIN"/>
    <property type="match status" value="1"/>
</dbReference>
<proteinExistence type="predicted"/>
<feature type="compositionally biased region" description="Polar residues" evidence="1">
    <location>
        <begin position="52"/>
        <end position="75"/>
    </location>
</feature>
<feature type="compositionally biased region" description="Polar residues" evidence="1">
    <location>
        <begin position="153"/>
        <end position="167"/>
    </location>
</feature>
<dbReference type="SUPFAM" id="SSF57959">
    <property type="entry name" value="Leucine zipper domain"/>
    <property type="match status" value="1"/>
</dbReference>
<accession>A0A7R8WNL4</accession>
<dbReference type="InterPro" id="IPR004827">
    <property type="entry name" value="bZIP"/>
</dbReference>
<dbReference type="GO" id="GO:0006986">
    <property type="term" value="P:response to unfolded protein"/>
    <property type="evidence" value="ECO:0007669"/>
    <property type="project" value="InterPro"/>
</dbReference>
<feature type="region of interest" description="Disordered" evidence="1">
    <location>
        <begin position="460"/>
        <end position="479"/>
    </location>
</feature>
<dbReference type="PROSITE" id="PS00036">
    <property type="entry name" value="BZIP_BASIC"/>
    <property type="match status" value="1"/>
</dbReference>
<feature type="compositionally biased region" description="Low complexity" evidence="1">
    <location>
        <begin position="38"/>
        <end position="51"/>
    </location>
</feature>
<reference evidence="2" key="1">
    <citation type="submission" date="2020-11" db="EMBL/GenBank/DDBJ databases">
        <authorList>
            <person name="Tran Van P."/>
        </authorList>
    </citation>
    <scope>NUCLEOTIDE SEQUENCE</scope>
</reference>
<gene>
    <name evidence="2" type="ORF">CTOB1V02_LOCUS9747</name>
</gene>
<name>A0A7R8WNL4_9CRUS</name>
<dbReference type="AlphaFoldDB" id="A0A7R8WNL4"/>
<feature type="compositionally biased region" description="Polar residues" evidence="1">
    <location>
        <begin position="218"/>
        <end position="228"/>
    </location>
</feature>
<organism evidence="2">
    <name type="scientific">Cyprideis torosa</name>
    <dbReference type="NCBI Taxonomy" id="163714"/>
    <lineage>
        <taxon>Eukaryota</taxon>
        <taxon>Metazoa</taxon>
        <taxon>Ecdysozoa</taxon>
        <taxon>Arthropoda</taxon>
        <taxon>Crustacea</taxon>
        <taxon>Oligostraca</taxon>
        <taxon>Ostracoda</taxon>
        <taxon>Podocopa</taxon>
        <taxon>Podocopida</taxon>
        <taxon>Cytherocopina</taxon>
        <taxon>Cytheroidea</taxon>
        <taxon>Cytherideidae</taxon>
        <taxon>Cyprideis</taxon>
    </lineage>
</organism>
<protein>
    <submittedName>
        <fullName evidence="2">Uncharacterized protein</fullName>
    </submittedName>
</protein>
<dbReference type="GO" id="GO:0000981">
    <property type="term" value="F:DNA-binding transcription factor activity, RNA polymerase II-specific"/>
    <property type="evidence" value="ECO:0007669"/>
    <property type="project" value="TreeGrafter"/>
</dbReference>
<dbReference type="GO" id="GO:0005634">
    <property type="term" value="C:nucleus"/>
    <property type="evidence" value="ECO:0007669"/>
    <property type="project" value="TreeGrafter"/>
</dbReference>
<dbReference type="InterPro" id="IPR046347">
    <property type="entry name" value="bZIP_sf"/>
</dbReference>
<sequence>MDEHIEGYPIPGPPLKVEVDCLGSNGLDVENGGFIWGSLSSGPPSSGANPSVWMQAQHQNSRPTLSPENQASPSQGIRWAEDDDPMFAVEGLVDAGQPTLNQHGAGFSPLFEEGRGPTPTDCLHTTVTSSSLSPPASYAPPPSSLPISDSPPTRSFSSPKMTSISSPCGSLRQQFAEHLFVGSSGGVYSPSPTHASLSPAPSPVPHATPSPQRGRFQASHSGGSLSDQHSLLKGEAEWMGGSHSLLKGLLSSPPNPLTQLTPAPSGAWDLDQNRLGSSAPPSRQHHHSTSLSCSLPTNPGDWLLRRQHQSLSPAGAPRHPSPHHAPGSPFPGTRTAVLLMTGGGMVSPHSGSPSSLSPATAASPPTMGDRDTGSFLASDEEAALDSSDDESTVGSIADARGGKGSSSRPFWMYNVQSKGPKGQKLMPGQPGVGDVNPYYVESPVDPVFDPDVSGNVEGIRHSGKARRGDGNDLTPDPKKLLDIGRKLDKLTETINDMTPPAELPSQDRPQIRKDKNKLASKQCRLKKKAQHEALKIQNYALTYEQSRLLASVAEIRKRLLNHVERACEGTSSGLDLEAIEREASSCRGVNIAGHTVEFVNSTLEKGRLELPK</sequence>
<feature type="compositionally biased region" description="Acidic residues" evidence="1">
    <location>
        <begin position="378"/>
        <end position="391"/>
    </location>
</feature>
<dbReference type="CDD" id="cd14809">
    <property type="entry name" value="bZIP_AUREO-like"/>
    <property type="match status" value="1"/>
</dbReference>
<dbReference type="EMBL" id="OB664005">
    <property type="protein sequence ID" value="CAD7231904.1"/>
    <property type="molecule type" value="Genomic_DNA"/>
</dbReference>
<feature type="compositionally biased region" description="Low complexity" evidence="1">
    <location>
        <begin position="347"/>
        <end position="365"/>
    </location>
</feature>
<feature type="region of interest" description="Disordered" evidence="1">
    <location>
        <begin position="247"/>
        <end position="410"/>
    </location>
</feature>
<dbReference type="InterPro" id="IPR039165">
    <property type="entry name" value="CREBRF"/>
</dbReference>
<dbReference type="PANTHER" id="PTHR21552:SF2">
    <property type="entry name" value="CREB3 REGULATORY FACTOR"/>
    <property type="match status" value="1"/>
</dbReference>
<dbReference type="GO" id="GO:0000977">
    <property type="term" value="F:RNA polymerase II transcription regulatory region sequence-specific DNA binding"/>
    <property type="evidence" value="ECO:0007669"/>
    <property type="project" value="TreeGrafter"/>
</dbReference>
<feature type="region of interest" description="Disordered" evidence="1">
    <location>
        <begin position="189"/>
        <end position="228"/>
    </location>
</feature>
<feature type="region of interest" description="Disordered" evidence="1">
    <location>
        <begin position="38"/>
        <end position="78"/>
    </location>
</feature>
<feature type="region of interest" description="Disordered" evidence="1">
    <location>
        <begin position="97"/>
        <end position="167"/>
    </location>
</feature>
<dbReference type="OrthoDB" id="8931646at2759"/>